<organism evidence="2 3">
    <name type="scientific">Acaulospora morrowiae</name>
    <dbReference type="NCBI Taxonomy" id="94023"/>
    <lineage>
        <taxon>Eukaryota</taxon>
        <taxon>Fungi</taxon>
        <taxon>Fungi incertae sedis</taxon>
        <taxon>Mucoromycota</taxon>
        <taxon>Glomeromycotina</taxon>
        <taxon>Glomeromycetes</taxon>
        <taxon>Diversisporales</taxon>
        <taxon>Acaulosporaceae</taxon>
        <taxon>Acaulospora</taxon>
    </lineage>
</organism>
<keyword evidence="1" id="KW-0732">Signal</keyword>
<proteinExistence type="predicted"/>
<dbReference type="Proteomes" id="UP000789342">
    <property type="component" value="Unassembled WGS sequence"/>
</dbReference>
<feature type="non-terminal residue" evidence="2">
    <location>
        <position position="128"/>
    </location>
</feature>
<keyword evidence="3" id="KW-1185">Reference proteome</keyword>
<protein>
    <submittedName>
        <fullName evidence="2">14460_t:CDS:1</fullName>
    </submittedName>
</protein>
<sequence length="128" mass="13682">MSLKRTLFITLLALSLLVFSIHASPVRRAEIGKKVSVTLTKLDATITFEQVDVNKVTVSGQIHKGLTVNDPNVYAVVVGITSTTFAQLGIEIQLPGTKPFSATGPGDVDFLVGQTLEITKDKEVLDSG</sequence>
<gene>
    <name evidence="2" type="ORF">AMORRO_LOCUS9209</name>
</gene>
<evidence type="ECO:0000313" key="2">
    <source>
        <dbReference type="EMBL" id="CAG8633778.1"/>
    </source>
</evidence>
<feature type="signal peptide" evidence="1">
    <location>
        <begin position="1"/>
        <end position="23"/>
    </location>
</feature>
<dbReference type="OrthoDB" id="2370796at2759"/>
<reference evidence="2" key="1">
    <citation type="submission" date="2021-06" db="EMBL/GenBank/DDBJ databases">
        <authorList>
            <person name="Kallberg Y."/>
            <person name="Tangrot J."/>
            <person name="Rosling A."/>
        </authorList>
    </citation>
    <scope>NUCLEOTIDE SEQUENCE</scope>
    <source>
        <strain evidence="2">CL551</strain>
    </source>
</reference>
<evidence type="ECO:0000313" key="3">
    <source>
        <dbReference type="Proteomes" id="UP000789342"/>
    </source>
</evidence>
<feature type="chain" id="PRO_5040451228" evidence="1">
    <location>
        <begin position="24"/>
        <end position="128"/>
    </location>
</feature>
<dbReference type="EMBL" id="CAJVPV010008705">
    <property type="protein sequence ID" value="CAG8633778.1"/>
    <property type="molecule type" value="Genomic_DNA"/>
</dbReference>
<name>A0A9N9DCA2_9GLOM</name>
<evidence type="ECO:0000256" key="1">
    <source>
        <dbReference type="SAM" id="SignalP"/>
    </source>
</evidence>
<accession>A0A9N9DCA2</accession>
<dbReference type="AlphaFoldDB" id="A0A9N9DCA2"/>
<comment type="caution">
    <text evidence="2">The sequence shown here is derived from an EMBL/GenBank/DDBJ whole genome shotgun (WGS) entry which is preliminary data.</text>
</comment>